<dbReference type="Proteomes" id="UP000694394">
    <property type="component" value="Chromosome 22"/>
</dbReference>
<dbReference type="Pfam" id="PF13927">
    <property type="entry name" value="Ig_3"/>
    <property type="match status" value="1"/>
</dbReference>
<dbReference type="Gene3D" id="2.60.40.10">
    <property type="entry name" value="Immunoglobulins"/>
    <property type="match status" value="3"/>
</dbReference>
<keyword evidence="3" id="KW-0325">Glycoprotein</keyword>
<keyword evidence="1" id="KW-0732">Signal</keyword>
<keyword evidence="7" id="KW-1185">Reference proteome</keyword>
<evidence type="ECO:0000256" key="4">
    <source>
        <dbReference type="ARBA" id="ARBA00023319"/>
    </source>
</evidence>
<dbReference type="InterPro" id="IPR052598">
    <property type="entry name" value="IgSF_CEA-related"/>
</dbReference>
<name>A0A8C5VHU8_MICMU</name>
<dbReference type="SMART" id="SM00409">
    <property type="entry name" value="IG"/>
    <property type="match status" value="3"/>
</dbReference>
<organism evidence="6 7">
    <name type="scientific">Microcebus murinus</name>
    <name type="common">Gray mouse lemur</name>
    <name type="synonym">Lemur murinus</name>
    <dbReference type="NCBI Taxonomy" id="30608"/>
    <lineage>
        <taxon>Eukaryota</taxon>
        <taxon>Metazoa</taxon>
        <taxon>Chordata</taxon>
        <taxon>Craniata</taxon>
        <taxon>Vertebrata</taxon>
        <taxon>Euteleostomi</taxon>
        <taxon>Mammalia</taxon>
        <taxon>Eutheria</taxon>
        <taxon>Euarchontoglires</taxon>
        <taxon>Primates</taxon>
        <taxon>Strepsirrhini</taxon>
        <taxon>Lemuriformes</taxon>
        <taxon>Cheirogaleidae</taxon>
        <taxon>Microcebus</taxon>
    </lineage>
</organism>
<evidence type="ECO:0000259" key="5">
    <source>
        <dbReference type="PROSITE" id="PS50835"/>
    </source>
</evidence>
<dbReference type="EMBL" id="ABDC03026221">
    <property type="status" value="NOT_ANNOTATED_CDS"/>
    <property type="molecule type" value="Genomic_DNA"/>
</dbReference>
<dbReference type="EMBL" id="ABDC03026220">
    <property type="status" value="NOT_ANNOTATED_CDS"/>
    <property type="molecule type" value="Genomic_DNA"/>
</dbReference>
<dbReference type="PANTHER" id="PTHR44337:SF10">
    <property type="entry name" value="CARCINOEMBRYONIC ANTIGEN-RELATED CELL ADHESION MOLECULE 18"/>
    <property type="match status" value="1"/>
</dbReference>
<dbReference type="InterPro" id="IPR013783">
    <property type="entry name" value="Ig-like_fold"/>
</dbReference>
<reference evidence="6" key="1">
    <citation type="submission" date="2016-12" db="EMBL/GenBank/DDBJ databases">
        <title>Mouse lemur reference genome and diversity panel.</title>
        <authorList>
            <person name="Harris R."/>
            <person name="Larsen P."/>
            <person name="Liu Y."/>
            <person name="Hughes D.S."/>
            <person name="Murali S."/>
            <person name="Raveendran M."/>
            <person name="Korchina V."/>
            <person name="Wang M."/>
            <person name="Jhangiani S."/>
            <person name="Bandaranaike D."/>
            <person name="Bellair M."/>
            <person name="Blankenburg K."/>
            <person name="Chao H."/>
            <person name="Dahdouli M."/>
            <person name="Dinh H."/>
            <person name="Doddapaneni H."/>
            <person name="English A."/>
            <person name="Firestine M."/>
            <person name="Gnanaolivu R."/>
            <person name="Gross S."/>
            <person name="Hernandez B."/>
            <person name="Javaid M."/>
            <person name="Jayaseelan J."/>
            <person name="Jones J."/>
            <person name="Khan Z."/>
            <person name="Kovar C."/>
            <person name="Kurapati P."/>
            <person name="Le B."/>
            <person name="Lee S."/>
            <person name="Li M."/>
            <person name="Mathew T."/>
            <person name="Narasimhan A."/>
            <person name="Ngo D."/>
            <person name="Nguyen L."/>
            <person name="Okwuonu G."/>
            <person name="Ongeri F."/>
            <person name="Osuji N."/>
            <person name="Pu L.-L."/>
            <person name="Puazo M."/>
            <person name="Quiroz J."/>
            <person name="Raj R."/>
            <person name="Rajbhandari K."/>
            <person name="Reid J.G."/>
            <person name="Santibanez J."/>
            <person name="Sexton D."/>
            <person name="Skinner E."/>
            <person name="Vee V."/>
            <person name="Weissenberger G."/>
            <person name="Wu Y."/>
            <person name="Xin Y."/>
            <person name="Han Y."/>
            <person name="Campbell C."/>
            <person name="Brown A."/>
            <person name="Sullivan B."/>
            <person name="Shelton J."/>
            <person name="Brown S."/>
            <person name="Dudchenko O."/>
            <person name="Machol I."/>
            <person name="Durand N."/>
            <person name="Shamim M."/>
            <person name="Lieberman A."/>
            <person name="Muzny D.M."/>
            <person name="Richards S."/>
            <person name="Yoder A."/>
            <person name="Worley K.C."/>
            <person name="Rogers J."/>
            <person name="Gibbs R.A."/>
        </authorList>
    </citation>
    <scope>NUCLEOTIDE SEQUENCE [LARGE SCALE GENOMIC DNA]</scope>
</reference>
<accession>A0A8C5VHU8</accession>
<dbReference type="AlphaFoldDB" id="A0A8C5VHU8"/>
<evidence type="ECO:0000313" key="7">
    <source>
        <dbReference type="Proteomes" id="UP000694394"/>
    </source>
</evidence>
<gene>
    <name evidence="6" type="primary">CEACAM18</name>
</gene>
<dbReference type="InterPro" id="IPR003598">
    <property type="entry name" value="Ig_sub2"/>
</dbReference>
<dbReference type="InterPro" id="IPR036179">
    <property type="entry name" value="Ig-like_dom_sf"/>
</dbReference>
<reference evidence="6" key="3">
    <citation type="submission" date="2025-09" db="UniProtKB">
        <authorList>
            <consortium name="Ensembl"/>
        </authorList>
    </citation>
    <scope>IDENTIFICATION</scope>
</reference>
<keyword evidence="4" id="KW-0393">Immunoglobulin domain</keyword>
<feature type="domain" description="Ig-like" evidence="5">
    <location>
        <begin position="213"/>
        <end position="283"/>
    </location>
</feature>
<evidence type="ECO:0000313" key="6">
    <source>
        <dbReference type="Ensembl" id="ENSMICP00000021354.2"/>
    </source>
</evidence>
<dbReference type="Ensembl" id="ENSMICT00000033956.2">
    <property type="protein sequence ID" value="ENSMICP00000021354.2"/>
    <property type="gene ID" value="ENSMICG00000028128.2"/>
</dbReference>
<dbReference type="InterPro" id="IPR003599">
    <property type="entry name" value="Ig_sub"/>
</dbReference>
<dbReference type="PROSITE" id="PS50835">
    <property type="entry name" value="IG_LIKE"/>
    <property type="match status" value="1"/>
</dbReference>
<evidence type="ECO:0000256" key="2">
    <source>
        <dbReference type="ARBA" id="ARBA00023157"/>
    </source>
</evidence>
<evidence type="ECO:0000256" key="3">
    <source>
        <dbReference type="ARBA" id="ARBA00023180"/>
    </source>
</evidence>
<proteinExistence type="predicted"/>
<keyword evidence="2" id="KW-1015">Disulfide bond</keyword>
<sequence>GICQASGQIFIPHVQGVQGYSSVLGLENAPEDAQEYRWYRGTQDSAESMILSYKPPSPLEPGPVYSGRERVTRTGDLVVRNCMLNDTGNYTVRVDTGNDTHTATGWLEIRVLGSNPGISVNATSLVESMDSVAAYCHTNVTSVTWYLNAVPTSSSNRISISPDGKTLVILRVSRYDRTLQCAVESYPEVVQKSKEVALTVAYGPDNVVLWGLPEIFNGILTAQLGSQVEVECVSTSRPSSTYRWTHNGSLLDLSDPKMTLPSLAWEQTGHYRCIVENPEAQLSLYRNVRIQTPAESECPQRFLPLGSHGGVPHHTDSPGQCLPLWSPGLRSHQTLLNQDTPGYLSVHLRPGRQDQTARR</sequence>
<dbReference type="SMART" id="SM00408">
    <property type="entry name" value="IGc2"/>
    <property type="match status" value="1"/>
</dbReference>
<reference evidence="6" key="2">
    <citation type="submission" date="2025-08" db="UniProtKB">
        <authorList>
            <consortium name="Ensembl"/>
        </authorList>
    </citation>
    <scope>IDENTIFICATION</scope>
</reference>
<dbReference type="SUPFAM" id="SSF48726">
    <property type="entry name" value="Immunoglobulin"/>
    <property type="match status" value="3"/>
</dbReference>
<dbReference type="InterPro" id="IPR007110">
    <property type="entry name" value="Ig-like_dom"/>
</dbReference>
<dbReference type="EMBL" id="ABDC03026222">
    <property type="status" value="NOT_ANNOTATED_CDS"/>
    <property type="molecule type" value="Genomic_DNA"/>
</dbReference>
<protein>
    <submittedName>
        <fullName evidence="6">CEA cell adhesion molecule 18</fullName>
    </submittedName>
</protein>
<dbReference type="GeneTree" id="ENSGT01100000263479"/>
<dbReference type="PANTHER" id="PTHR44337">
    <property type="entry name" value="CARCINOEMBRYONIC ANTIGEN-RELATED CELL ADHESION MOLECULE 8"/>
    <property type="match status" value="1"/>
</dbReference>
<evidence type="ECO:0000256" key="1">
    <source>
        <dbReference type="ARBA" id="ARBA00022729"/>
    </source>
</evidence>